<dbReference type="Proteomes" id="UP000095672">
    <property type="component" value="Chromosome"/>
</dbReference>
<proteinExistence type="predicted"/>
<dbReference type="InterPro" id="IPR002416">
    <property type="entry name" value="T2SS_protein-GspH"/>
</dbReference>
<protein>
    <recommendedName>
        <fullName evidence="9">Type II secretion system protein H</fullName>
    </recommendedName>
</protein>
<dbReference type="InterPro" id="IPR045584">
    <property type="entry name" value="Pilin-like"/>
</dbReference>
<accession>A0A1C9W9R3</accession>
<evidence type="ECO:0000256" key="2">
    <source>
        <dbReference type="ARBA" id="ARBA00022481"/>
    </source>
</evidence>
<keyword evidence="3 6" id="KW-0812">Transmembrane</keyword>
<dbReference type="KEGG" id="micc:AUP74_02487"/>
<dbReference type="GO" id="GO:0016020">
    <property type="term" value="C:membrane"/>
    <property type="evidence" value="ECO:0007669"/>
    <property type="project" value="UniProtKB-SubCell"/>
</dbReference>
<dbReference type="EMBL" id="CP014143">
    <property type="protein sequence ID" value="AOS97884.1"/>
    <property type="molecule type" value="Genomic_DNA"/>
</dbReference>
<evidence type="ECO:0000256" key="5">
    <source>
        <dbReference type="ARBA" id="ARBA00023136"/>
    </source>
</evidence>
<evidence type="ECO:0000256" key="6">
    <source>
        <dbReference type="SAM" id="Phobius"/>
    </source>
</evidence>
<sequence length="190" mass="20534">MKALPGRHRGFTLIELLVVIVIIAVLAGMAVVSLGGAGGRAWSAEVQRLANLLQLVADRALIDKAHYGVVFEPDSYSVVRFDPITMTWESLGEAAQGTAAARFASHQLPDNIRLEVLSEAEMPVTAPAEFAADRRNDEKPIPQFVSLSSGEVLPAELAVLLLEGGRVQREARMNYSSLNGLELQWGANDE</sequence>
<dbReference type="OrthoDB" id="5730913at2"/>
<organism evidence="7 8">
    <name type="scientific">Microbulbifer aggregans</name>
    <dbReference type="NCBI Taxonomy" id="1769779"/>
    <lineage>
        <taxon>Bacteria</taxon>
        <taxon>Pseudomonadati</taxon>
        <taxon>Pseudomonadota</taxon>
        <taxon>Gammaproteobacteria</taxon>
        <taxon>Cellvibrionales</taxon>
        <taxon>Microbulbiferaceae</taxon>
        <taxon>Microbulbifer</taxon>
    </lineage>
</organism>
<reference evidence="8" key="1">
    <citation type="submission" date="2016-01" db="EMBL/GenBank/DDBJ databases">
        <title>Complete genome sequence of Microbulbifer sp. CCB-MM1, a halophile isolated from Matang Mangrove Forest, Perak.</title>
        <authorList>
            <person name="Moh T.H."/>
            <person name="Dinesh B."/>
            <person name="Lau N.-S."/>
            <person name="Go F."/>
            <person name="Alexander Chong S.-C."/>
        </authorList>
    </citation>
    <scope>NUCLEOTIDE SEQUENCE [LARGE SCALE GENOMIC DNA]</scope>
    <source>
        <strain evidence="8">CCB-MM1</strain>
    </source>
</reference>
<evidence type="ECO:0008006" key="9">
    <source>
        <dbReference type="Google" id="ProtNLM"/>
    </source>
</evidence>
<gene>
    <name evidence="7" type="ORF">AUP74_02487</name>
</gene>
<keyword evidence="2" id="KW-0488">Methylation</keyword>
<keyword evidence="8" id="KW-1185">Reference proteome</keyword>
<keyword evidence="4 6" id="KW-1133">Transmembrane helix</keyword>
<evidence type="ECO:0000313" key="7">
    <source>
        <dbReference type="EMBL" id="AOS97884.1"/>
    </source>
</evidence>
<dbReference type="PROSITE" id="PS00409">
    <property type="entry name" value="PROKAR_NTER_METHYL"/>
    <property type="match status" value="1"/>
</dbReference>
<dbReference type="STRING" id="1769779.AUP74_02487"/>
<evidence type="ECO:0000256" key="1">
    <source>
        <dbReference type="ARBA" id="ARBA00004167"/>
    </source>
</evidence>
<evidence type="ECO:0000256" key="3">
    <source>
        <dbReference type="ARBA" id="ARBA00022692"/>
    </source>
</evidence>
<dbReference type="SUPFAM" id="SSF54523">
    <property type="entry name" value="Pili subunits"/>
    <property type="match status" value="1"/>
</dbReference>
<name>A0A1C9W9R3_9GAMM</name>
<dbReference type="PRINTS" id="PR00885">
    <property type="entry name" value="BCTERIALGSPH"/>
</dbReference>
<dbReference type="InterPro" id="IPR012902">
    <property type="entry name" value="N_methyl_site"/>
</dbReference>
<evidence type="ECO:0000256" key="4">
    <source>
        <dbReference type="ARBA" id="ARBA00022989"/>
    </source>
</evidence>
<keyword evidence="5 6" id="KW-0472">Membrane</keyword>
<feature type="transmembrane region" description="Helical" evidence="6">
    <location>
        <begin position="12"/>
        <end position="34"/>
    </location>
</feature>
<comment type="subcellular location">
    <subcellularLocation>
        <location evidence="1">Membrane</location>
        <topology evidence="1">Single-pass membrane protein</topology>
    </subcellularLocation>
</comment>
<dbReference type="PATRIC" id="fig|1769779.3.peg.2477"/>
<dbReference type="AlphaFoldDB" id="A0A1C9W9R3"/>
<dbReference type="Gene3D" id="3.55.40.10">
    <property type="entry name" value="minor pseudopilin epsh domain"/>
    <property type="match status" value="1"/>
</dbReference>
<dbReference type="Pfam" id="PF07963">
    <property type="entry name" value="N_methyl"/>
    <property type="match status" value="1"/>
</dbReference>
<dbReference type="GO" id="GO:0015627">
    <property type="term" value="C:type II protein secretion system complex"/>
    <property type="evidence" value="ECO:0007669"/>
    <property type="project" value="InterPro"/>
</dbReference>
<dbReference type="RefSeq" id="WP_069947833.1">
    <property type="nucleotide sequence ID" value="NZ_CP014143.1"/>
</dbReference>
<evidence type="ECO:0000313" key="8">
    <source>
        <dbReference type="Proteomes" id="UP000095672"/>
    </source>
</evidence>
<dbReference type="GO" id="GO:0015628">
    <property type="term" value="P:protein secretion by the type II secretion system"/>
    <property type="evidence" value="ECO:0007669"/>
    <property type="project" value="InterPro"/>
</dbReference>
<dbReference type="NCBIfam" id="TIGR02532">
    <property type="entry name" value="IV_pilin_GFxxxE"/>
    <property type="match status" value="1"/>
</dbReference>